<dbReference type="Pfam" id="PF01266">
    <property type="entry name" value="DAO"/>
    <property type="match status" value="1"/>
</dbReference>
<evidence type="ECO:0000313" key="12">
    <source>
        <dbReference type="EMBL" id="RTR36831.1"/>
    </source>
</evidence>
<feature type="region of interest" description="tRNA (mnm(5)s(2)U34)-methyltransferase" evidence="10">
    <location>
        <begin position="1"/>
        <end position="256"/>
    </location>
</feature>
<dbReference type="Proteomes" id="UP000267448">
    <property type="component" value="Unassembled WGS sequence"/>
</dbReference>
<keyword evidence="6 10" id="KW-0819">tRNA processing</keyword>
<feature type="region of interest" description="FAD-dependent cmnm(5)s(2)U34 oxidoreductase" evidence="10">
    <location>
        <begin position="296"/>
        <end position="717"/>
    </location>
</feature>
<dbReference type="EMBL" id="RXNU01000018">
    <property type="protein sequence ID" value="RTR36831.1"/>
    <property type="molecule type" value="Genomic_DNA"/>
</dbReference>
<comment type="similarity">
    <text evidence="10">In the N-terminal section; belongs to the methyltransferase superfamily. tRNA (mnm(5)s(2)U34)-methyltransferase family.</text>
</comment>
<keyword evidence="4 10" id="KW-0808">Transferase</keyword>
<dbReference type="InterPro" id="IPR036188">
    <property type="entry name" value="FAD/NAD-bd_sf"/>
</dbReference>
<sequence>MPNMRHRVNSLTKEHEENMQMSKLTGHLSSIFTLFPVKNDASQTLTLGQLGLGCPRLLVSLWHYLRKNSPSRAVNLKIFESHFDTLADFNLKLASLASPDSRLTQDDEQSTMVEALLRADIVAIEGCQRLIFDDGRFILDIYLGSTQSQLQQIAPTSVKNKVADDSALIAHWSITEKIEADSLDEASFWQMAKLSRDNATVSFSAPDREESKHIAALAQTVGLGLLLDTTVPGTQKATDSKFADTIRNDIDSNDIDSNDIPLLERRALRHAQSDKFQYCPITAANNNDGKGEIAIIGGGVASTHLALSLAQRNKKVRIFCSDASFAQQASGNKQGAVYPLLTPDNGHLSHYFQQGFLFSRRRLQALIDDEFTVSYDFCGVLQTGFDARSSARLDKIINGQSWNEKMAYLIDAASATQTAGIDIDKAGIYYPLGGWICPHEFTRAAFDKAARLSDVTVEFNADITRIEQKEGLWYLYKRVDDNHTDFTDNHIQEASQELEIGPFANLVLANGQGLTQFKQSEKLPATGFRGQVSHIPSRNALTKLSTVLCSHGYLTPGHNKFHCTGASYVKNPTNLDYCAVEQVENLHKIKHSYVDKPWTEDVDITGHSARVGVRMVTRDHAPMMGCAPDTNLMLTQYEQHQHTKESIKFWKETPAPTHKGLFILGGLGSRGITSGPLAAEALAAQLCGEIVPLSMPMLEMLNPNRFWMRKLIKGKAL</sequence>
<evidence type="ECO:0000256" key="7">
    <source>
        <dbReference type="ARBA" id="ARBA00022827"/>
    </source>
</evidence>
<dbReference type="InterPro" id="IPR006076">
    <property type="entry name" value="FAD-dep_OxRdtase"/>
</dbReference>
<dbReference type="Gene3D" id="3.30.9.10">
    <property type="entry name" value="D-Amino Acid Oxidase, subunit A, domain 2"/>
    <property type="match status" value="1"/>
</dbReference>
<keyword evidence="5 10" id="KW-0949">S-adenosyl-L-methionine</keyword>
<keyword evidence="13" id="KW-1185">Reference proteome</keyword>
<comment type="caution">
    <text evidence="12">The sequence shown here is derived from an EMBL/GenBank/DDBJ whole genome shotgun (WGS) entry which is preliminary data.</text>
</comment>
<dbReference type="InterPro" id="IPR029063">
    <property type="entry name" value="SAM-dependent_MTases_sf"/>
</dbReference>
<evidence type="ECO:0000256" key="4">
    <source>
        <dbReference type="ARBA" id="ARBA00022679"/>
    </source>
</evidence>
<keyword evidence="2 10" id="KW-0489">Methyltransferase</keyword>
<evidence type="ECO:0000256" key="2">
    <source>
        <dbReference type="ARBA" id="ARBA00022603"/>
    </source>
</evidence>
<dbReference type="NCBIfam" id="TIGR03197">
    <property type="entry name" value="MnmC_Cterm"/>
    <property type="match status" value="1"/>
</dbReference>
<dbReference type="HAMAP" id="MF_01102">
    <property type="entry name" value="MnmC"/>
    <property type="match status" value="1"/>
</dbReference>
<evidence type="ECO:0000256" key="8">
    <source>
        <dbReference type="ARBA" id="ARBA00023002"/>
    </source>
</evidence>
<protein>
    <recommendedName>
        <fullName evidence="10">tRNA 5-methylaminomethyl-2-thiouridine biosynthesis bifunctional protein MnmC</fullName>
        <shortName evidence="10">tRNA mnm(5)s(2)U biosynthesis bifunctional protein</shortName>
    </recommendedName>
    <domain>
        <recommendedName>
            <fullName evidence="10">tRNA (mnm(5)s(2)U34)-methyltransferase</fullName>
            <ecNumber evidence="10">2.1.1.61</ecNumber>
        </recommendedName>
    </domain>
    <domain>
        <recommendedName>
            <fullName evidence="10">FAD-dependent cmnm(5)s(2)U34 oxidoreductase</fullName>
            <ecNumber evidence="10">1.5.-.-</ecNumber>
        </recommendedName>
    </domain>
</protein>
<dbReference type="EC" id="1.5.-.-" evidence="10"/>
<dbReference type="GO" id="GO:0004808">
    <property type="term" value="F:tRNA (5-methylaminomethyl-2-thiouridylate)(34)-methyltransferase activity"/>
    <property type="evidence" value="ECO:0007669"/>
    <property type="project" value="UniProtKB-EC"/>
</dbReference>
<dbReference type="GO" id="GO:0002098">
    <property type="term" value="P:tRNA wobble uridine modification"/>
    <property type="evidence" value="ECO:0007669"/>
    <property type="project" value="TreeGrafter"/>
</dbReference>
<keyword evidence="8 10" id="KW-0560">Oxidoreductase</keyword>
<keyword evidence="7 10" id="KW-0274">FAD</keyword>
<dbReference type="GO" id="GO:0005737">
    <property type="term" value="C:cytoplasm"/>
    <property type="evidence" value="ECO:0007669"/>
    <property type="project" value="UniProtKB-SubCell"/>
</dbReference>
<evidence type="ECO:0000256" key="9">
    <source>
        <dbReference type="ARBA" id="ARBA00023268"/>
    </source>
</evidence>
<dbReference type="Gene3D" id="3.50.50.60">
    <property type="entry name" value="FAD/NAD(P)-binding domain"/>
    <property type="match status" value="1"/>
</dbReference>
<dbReference type="Gene3D" id="3.40.50.150">
    <property type="entry name" value="Vaccinia Virus protein VP39"/>
    <property type="match status" value="1"/>
</dbReference>
<organism evidence="12 13">
    <name type="scientific">Shewanella canadensis</name>
    <dbReference type="NCBI Taxonomy" id="271096"/>
    <lineage>
        <taxon>Bacteria</taxon>
        <taxon>Pseudomonadati</taxon>
        <taxon>Pseudomonadota</taxon>
        <taxon>Gammaproteobacteria</taxon>
        <taxon>Alteromonadales</taxon>
        <taxon>Shewanellaceae</taxon>
        <taxon>Shewanella</taxon>
    </lineage>
</organism>
<dbReference type="AlphaFoldDB" id="A0A431WN07"/>
<keyword evidence="1 10" id="KW-0963">Cytoplasm</keyword>
<comment type="function">
    <text evidence="10">Catalyzes the last two steps in the biosynthesis of 5-methylaminomethyl-2-thiouridine (mnm(5)s(2)U) at the wobble position (U34) in tRNA. Catalyzes the FAD-dependent demodification of cmnm(5)s(2)U34 to nm(5)s(2)U34, followed by the transfer of a methyl group from S-adenosyl-L-methionine to nm(5)s(2)U34, to form mnm(5)s(2)U34.</text>
</comment>
<dbReference type="GO" id="GO:0016645">
    <property type="term" value="F:oxidoreductase activity, acting on the CH-NH group of donors"/>
    <property type="evidence" value="ECO:0007669"/>
    <property type="project" value="InterPro"/>
</dbReference>
<evidence type="ECO:0000256" key="10">
    <source>
        <dbReference type="HAMAP-Rule" id="MF_01102"/>
    </source>
</evidence>
<dbReference type="PANTHER" id="PTHR13847:SF283">
    <property type="entry name" value="TRNA 5-METHYLAMINOMETHYL-2-THIOURIDINE BIOSYNTHESIS BIFUNCTIONAL PROTEIN MNMC"/>
    <property type="match status" value="1"/>
</dbReference>
<evidence type="ECO:0000256" key="1">
    <source>
        <dbReference type="ARBA" id="ARBA00022490"/>
    </source>
</evidence>
<comment type="subcellular location">
    <subcellularLocation>
        <location evidence="10">Cytoplasm</location>
    </subcellularLocation>
</comment>
<dbReference type="OrthoDB" id="9786494at2"/>
<comment type="cofactor">
    <cofactor evidence="10">
        <name>FAD</name>
        <dbReference type="ChEBI" id="CHEBI:57692"/>
    </cofactor>
</comment>
<gene>
    <name evidence="10" type="primary">mnmC</name>
    <name evidence="12" type="ORF">EKG38_22150</name>
</gene>
<evidence type="ECO:0000256" key="5">
    <source>
        <dbReference type="ARBA" id="ARBA00022691"/>
    </source>
</evidence>
<dbReference type="InterPro" id="IPR017610">
    <property type="entry name" value="tRNA_S-uridine_synth_MnmC_C"/>
</dbReference>
<accession>A0A431WN07</accession>
<keyword evidence="9 10" id="KW-0511">Multifunctional enzyme</keyword>
<evidence type="ECO:0000259" key="11">
    <source>
        <dbReference type="Pfam" id="PF01266"/>
    </source>
</evidence>
<evidence type="ECO:0000256" key="6">
    <source>
        <dbReference type="ARBA" id="ARBA00022694"/>
    </source>
</evidence>
<evidence type="ECO:0000256" key="3">
    <source>
        <dbReference type="ARBA" id="ARBA00022630"/>
    </source>
</evidence>
<comment type="similarity">
    <text evidence="10">In the C-terminal section; belongs to the DAO family.</text>
</comment>
<dbReference type="GO" id="GO:0032259">
    <property type="term" value="P:methylation"/>
    <property type="evidence" value="ECO:0007669"/>
    <property type="project" value="UniProtKB-KW"/>
</dbReference>
<reference evidence="12 13" key="1">
    <citation type="submission" date="2018-12" db="EMBL/GenBank/DDBJ databases">
        <authorList>
            <person name="Yu L."/>
        </authorList>
    </citation>
    <scope>NUCLEOTIDE SEQUENCE [LARGE SCALE GENOMIC DNA]</scope>
    <source>
        <strain evidence="12 13">HAW-EB2</strain>
    </source>
</reference>
<evidence type="ECO:0000313" key="13">
    <source>
        <dbReference type="Proteomes" id="UP000267448"/>
    </source>
</evidence>
<dbReference type="SUPFAM" id="SSF51905">
    <property type="entry name" value="FAD/NAD(P)-binding domain"/>
    <property type="match status" value="1"/>
</dbReference>
<name>A0A431WN07_9GAMM</name>
<dbReference type="InterPro" id="IPR023032">
    <property type="entry name" value="tRNA_MAMT_biosynth_bifunc_MnmC"/>
</dbReference>
<dbReference type="EC" id="2.1.1.61" evidence="10"/>
<feature type="domain" description="FAD dependent oxidoreductase" evidence="11">
    <location>
        <begin position="293"/>
        <end position="684"/>
    </location>
</feature>
<proteinExistence type="inferred from homology"/>
<dbReference type="PANTHER" id="PTHR13847">
    <property type="entry name" value="SARCOSINE DEHYDROGENASE-RELATED"/>
    <property type="match status" value="1"/>
</dbReference>
<comment type="catalytic activity">
    <reaction evidence="10">
        <text>5-aminomethyl-2-thiouridine(34) in tRNA + S-adenosyl-L-methionine = 5-methylaminomethyl-2-thiouridine(34) in tRNA + S-adenosyl-L-homocysteine + H(+)</text>
        <dbReference type="Rhea" id="RHEA:19569"/>
        <dbReference type="Rhea" id="RHEA-COMP:10195"/>
        <dbReference type="Rhea" id="RHEA-COMP:10197"/>
        <dbReference type="ChEBI" id="CHEBI:15378"/>
        <dbReference type="ChEBI" id="CHEBI:57856"/>
        <dbReference type="ChEBI" id="CHEBI:59789"/>
        <dbReference type="ChEBI" id="CHEBI:74454"/>
        <dbReference type="ChEBI" id="CHEBI:74455"/>
        <dbReference type="EC" id="2.1.1.61"/>
    </reaction>
</comment>
<dbReference type="GO" id="GO:0050660">
    <property type="term" value="F:flavin adenine dinucleotide binding"/>
    <property type="evidence" value="ECO:0007669"/>
    <property type="project" value="UniProtKB-UniRule"/>
</dbReference>
<keyword evidence="3 10" id="KW-0285">Flavoprotein</keyword>